<dbReference type="InterPro" id="IPR052895">
    <property type="entry name" value="HetReg/Transcr_Mod"/>
</dbReference>
<evidence type="ECO:0000313" key="2">
    <source>
        <dbReference type="EMBL" id="KAF5228097.1"/>
    </source>
</evidence>
<feature type="non-terminal residue" evidence="2">
    <location>
        <position position="646"/>
    </location>
</feature>
<organism evidence="2 3">
    <name type="scientific">Fusarium austroamericanum</name>
    <dbReference type="NCBI Taxonomy" id="282268"/>
    <lineage>
        <taxon>Eukaryota</taxon>
        <taxon>Fungi</taxon>
        <taxon>Dikarya</taxon>
        <taxon>Ascomycota</taxon>
        <taxon>Pezizomycotina</taxon>
        <taxon>Sordariomycetes</taxon>
        <taxon>Hypocreomycetidae</taxon>
        <taxon>Hypocreales</taxon>
        <taxon>Nectriaceae</taxon>
        <taxon>Fusarium</taxon>
    </lineage>
</organism>
<reference evidence="2 3" key="1">
    <citation type="submission" date="2020-02" db="EMBL/GenBank/DDBJ databases">
        <title>Identification and distribution of gene clusters putatively required for synthesis of sphingolipid metabolism inhibitors in phylogenetically diverse species of the filamentous fungus Fusarium.</title>
        <authorList>
            <person name="Kim H.-S."/>
            <person name="Busman M."/>
            <person name="Brown D.W."/>
            <person name="Divon H."/>
            <person name="Uhlig S."/>
            <person name="Proctor R.H."/>
        </authorList>
    </citation>
    <scope>NUCLEOTIDE SEQUENCE [LARGE SCALE GENOMIC DNA]</scope>
    <source>
        <strain evidence="2 3">NRRL 2903</strain>
    </source>
</reference>
<feature type="domain" description="Heterokaryon incompatibility" evidence="1">
    <location>
        <begin position="61"/>
        <end position="140"/>
    </location>
</feature>
<comment type="caution">
    <text evidence="2">The sequence shown here is derived from an EMBL/GenBank/DDBJ whole genome shotgun (WGS) entry which is preliminary data.</text>
</comment>
<dbReference type="EMBL" id="JAAMOD010000509">
    <property type="protein sequence ID" value="KAF5228097.1"/>
    <property type="molecule type" value="Genomic_DNA"/>
</dbReference>
<protein>
    <recommendedName>
        <fullName evidence="1">Heterokaryon incompatibility domain-containing protein</fullName>
    </recommendedName>
</protein>
<name>A0AAN6BUK0_FUSAU</name>
<dbReference type="PANTHER" id="PTHR24148">
    <property type="entry name" value="ANKYRIN REPEAT DOMAIN-CONTAINING PROTEIN 39 HOMOLOG-RELATED"/>
    <property type="match status" value="1"/>
</dbReference>
<evidence type="ECO:0000259" key="1">
    <source>
        <dbReference type="Pfam" id="PF06985"/>
    </source>
</evidence>
<gene>
    <name evidence="2" type="ORF">FAUST_11317</name>
</gene>
<dbReference type="InterPro" id="IPR010730">
    <property type="entry name" value="HET"/>
</dbReference>
<sequence length="646" mass="73847">MSSPTFRNPWSDIAPVPDVRVYDPTDSIWPDRLLHVPTMTSHKGGCRDGQRFYDNTPNPRYNVLSYTWGFYRDDDGNSPAITIHGLPWKVPRIKQDHFTADQFHKAIKLAAEGVMKAPCDWLWVDIACIPQEDRAKDKGTDKEKDRHYKNEEKKRLDEELRRLSAQEVGRQVAIFSRAEESFVWLTGLTKEYLEENGSKIRVQALENYISYLGSEVFDMGVNSSIEAAWVFLRGFANEANSFSRWITCFLNHRWCLSLWTLQEMVLRPDAWLLLDNGLLDIESDQARPRDDESVRFPAQIMRDFFRTKGMTSNESVSDQWDRMRGIETGLRNSYFGTLPNQIPSVTEIQNRLGATLRLMKVKGMEAMHVSFPHTAYSAAQHRRCKRMLDRIWGIVQTYGISCQPPLPENKMADEEKLKDLQDDFGAQLVSKMPLLSQLFIHSLGEVGGQVQRPRRSWLITEKCDVDDGWWEHFESGKTRVNLFDSFQPVQDSGTLNLEFKGRAWDIDSFLQPIDPKDSSLGGFNSLFSPLNDALGPSGYDGLMLDQHVSLAVLGSSIGLFRSHEIMVEAVRKLQDYYGKDVAGNGCPILRVASLGCSYVDYAPIVQHVGIVLAPSKDEQNAHDRGSRKKANEIWCRIGLMRWVEDY</sequence>
<proteinExistence type="predicted"/>
<accession>A0AAN6BUK0</accession>
<evidence type="ECO:0000313" key="3">
    <source>
        <dbReference type="Proteomes" id="UP000537989"/>
    </source>
</evidence>
<keyword evidence="3" id="KW-1185">Reference proteome</keyword>
<dbReference type="Pfam" id="PF06985">
    <property type="entry name" value="HET"/>
    <property type="match status" value="1"/>
</dbReference>
<dbReference type="PANTHER" id="PTHR24148:SF64">
    <property type="entry name" value="HETEROKARYON INCOMPATIBILITY DOMAIN-CONTAINING PROTEIN"/>
    <property type="match status" value="1"/>
</dbReference>
<dbReference type="AlphaFoldDB" id="A0AAN6BUK0"/>
<dbReference type="Proteomes" id="UP000537989">
    <property type="component" value="Unassembled WGS sequence"/>
</dbReference>